<dbReference type="InterPro" id="IPR027417">
    <property type="entry name" value="P-loop_NTPase"/>
</dbReference>
<dbReference type="OrthoDB" id="9814088at2"/>
<dbReference type="PROSITE" id="PS51192">
    <property type="entry name" value="HELICASE_ATP_BIND_1"/>
    <property type="match status" value="1"/>
</dbReference>
<dbReference type="CDD" id="cd18793">
    <property type="entry name" value="SF2_C_SNF"/>
    <property type="match status" value="1"/>
</dbReference>
<dbReference type="GO" id="GO:0004386">
    <property type="term" value="F:helicase activity"/>
    <property type="evidence" value="ECO:0007669"/>
    <property type="project" value="UniProtKB-KW"/>
</dbReference>
<feature type="domain" description="Helicase C-terminal" evidence="3">
    <location>
        <begin position="757"/>
        <end position="936"/>
    </location>
</feature>
<evidence type="ECO:0000313" key="5">
    <source>
        <dbReference type="Proteomes" id="UP000189933"/>
    </source>
</evidence>
<dbReference type="Proteomes" id="UP000189933">
    <property type="component" value="Unassembled WGS sequence"/>
</dbReference>
<dbReference type="CDD" id="cd09179">
    <property type="entry name" value="PLDc_N_DEXD_a"/>
    <property type="match status" value="1"/>
</dbReference>
<keyword evidence="4" id="KW-0347">Helicase</keyword>
<keyword evidence="4" id="KW-0547">Nucleotide-binding</keyword>
<accession>A0A1T4MHU7</accession>
<dbReference type="EMBL" id="FUXM01000004">
    <property type="protein sequence ID" value="SJZ66416.1"/>
    <property type="molecule type" value="Genomic_DNA"/>
</dbReference>
<dbReference type="SMART" id="SM00490">
    <property type="entry name" value="HELICc"/>
    <property type="match status" value="1"/>
</dbReference>
<dbReference type="InterPro" id="IPR000330">
    <property type="entry name" value="SNF2_N"/>
</dbReference>
<dbReference type="InterPro" id="IPR014001">
    <property type="entry name" value="Helicase_ATP-bd"/>
</dbReference>
<gene>
    <name evidence="4" type="ORF">SAMN02745885_00579</name>
</gene>
<proteinExistence type="predicted"/>
<dbReference type="PANTHER" id="PTHR45766:SF6">
    <property type="entry name" value="SWI_SNF-RELATED MATRIX-ASSOCIATED ACTIN-DEPENDENT REGULATOR OF CHROMATIN SUBFAMILY A-LIKE PROTEIN 1"/>
    <property type="match status" value="1"/>
</dbReference>
<reference evidence="5" key="1">
    <citation type="submission" date="2017-02" db="EMBL/GenBank/DDBJ databases">
        <authorList>
            <person name="Varghese N."/>
            <person name="Submissions S."/>
        </authorList>
    </citation>
    <scope>NUCLEOTIDE SEQUENCE [LARGE SCALE GENOMIC DNA]</scope>
    <source>
        <strain evidence="5">DSM 16521</strain>
    </source>
</reference>
<keyword evidence="1" id="KW-0378">Hydrolase</keyword>
<dbReference type="Gene3D" id="3.40.50.10810">
    <property type="entry name" value="Tandem AAA-ATPase domain"/>
    <property type="match status" value="1"/>
</dbReference>
<dbReference type="SMART" id="SM00487">
    <property type="entry name" value="DEXDc"/>
    <property type="match status" value="1"/>
</dbReference>
<dbReference type="InterPro" id="IPR049730">
    <property type="entry name" value="SNF2/RAD54-like_C"/>
</dbReference>
<keyword evidence="4" id="KW-0067">ATP-binding</keyword>
<dbReference type="InterPro" id="IPR001650">
    <property type="entry name" value="Helicase_C-like"/>
</dbReference>
<dbReference type="Gene3D" id="3.40.50.300">
    <property type="entry name" value="P-loop containing nucleotide triphosphate hydrolases"/>
    <property type="match status" value="1"/>
</dbReference>
<dbReference type="InterPro" id="IPR038718">
    <property type="entry name" value="SNF2-like_sf"/>
</dbReference>
<protein>
    <submittedName>
        <fullName evidence="4">Helicase conserved C-terminal domain-containing protein</fullName>
    </submittedName>
</protein>
<evidence type="ECO:0000313" key="4">
    <source>
        <dbReference type="EMBL" id="SJZ66416.1"/>
    </source>
</evidence>
<dbReference type="PROSITE" id="PS51194">
    <property type="entry name" value="HELICASE_CTER"/>
    <property type="match status" value="1"/>
</dbReference>
<sequence length="1288" mass="148973">MVQAQGLQSRQWRLSYKTSSTIIDGRPVDMLHDFYIPALSLAVKYDRVAGYFRSSSLAAASQGFSAFIGRGGKMRLIVGADLEPEDVKAILKGDSLRLAANLNKQLDHSEIWSEEVKNGVNLLAWMVARGYLEVKVAFRLHRVTGEPLTIDSVADGYVHEKWFILTDEFGNRLYGSGTLNESRTAYVYNAENLDIHCDWWGDIERQRVEEAEEQFEQIWTGKMAHLPVFTLPEAVKLRLIKFAENLDFPVEVDGTRAYTPPVKPPSALERLKFALIKDGPRLPGGKYVGLETAPVEPWPHQKMVVRKLIDTWPYSYLLCDEVGLGKTIEAGLAIRSLYLSGLVKRILIAAPASLTIQWQRQMAEKMLLPFALVKTSPEICHEYIFPRKENRQASNLFDKNLMIASTGILVRQERKNELHKALDFDIVLLDEAHYARRQNPAAGLTAYPEFGQLYELVRDILRRKARSLWLATATPMQIHPVEVCDLLALTNRAGAFQFDPTLTLQYYEVLAKILYDQSVSQEEWDFLHQVVNAVKSEDPMVWDYVQECVVDHRNSAFRNWINYGRIPRNREKEHILKVLFAISPLGRVMLRHNRQLLEIYREKGQLQQNLAKRHVQTIPVEFTPLEREIYDDLEKYCKELSRQINTSGSQPLKQMLTYMLSFLRLRFASSLFALRETLKRRLDKVEATLKFQASFTNESESSEMRWKEVIEETEYEEDEIAVESLLKHRNKDDLEWEKERLTEMLNKMQDISWPSSKMQKLLSILDQRRNQQSKRLRQTVIFTRFYDTLKDIVFRLQQADPNILVGTYSGQGAEYFDPKTSRMVMVDREVVKERFLRGEIDILVCTDAAAEGLNLQTADMLINFDLGWNPMKIEQRIGRIDRIGQKYENIYVINLCYLGSAEEIVYGRLLNRLAQANHIVGTQQISLLPIEPEEFRQLTEGELTEEELEQRAKERIMYQKQQNEKMEIKAEDLYNIYLKMEEKYHKQKAPVDLSAIWEGLAESEYMQNLGCKVEWQADELILKLDGIANIPSNTRLTVSRSLYEQGARVRNLHFASYGDPVFDTLLDHLSSFDMPKSVKRISVALEENESYEVVGYGVVCRGPNGTREIRLITGWSDLTGLNLVEDDEITDDEVELLRKELKVLFEQELVDINRARVIEKINLDKAKAQYILSLLIAYEMIEDKAKSMREGATLNEVCQEIEKLFNDRNKIRYVLENAPYLERYKNNLLFTCNRIIGQRWEIVVDTILAQSALNSARRIAARLKQSSSRIQAEQVLNSIKKEILSYLD</sequence>
<name>A0A1T4MHU7_9FIRM</name>
<dbReference type="GO" id="GO:0016787">
    <property type="term" value="F:hydrolase activity"/>
    <property type="evidence" value="ECO:0007669"/>
    <property type="project" value="UniProtKB-KW"/>
</dbReference>
<organism evidence="4 5">
    <name type="scientific">Carboxydocella sporoproducens DSM 16521</name>
    <dbReference type="NCBI Taxonomy" id="1121270"/>
    <lineage>
        <taxon>Bacteria</taxon>
        <taxon>Bacillati</taxon>
        <taxon>Bacillota</taxon>
        <taxon>Clostridia</taxon>
        <taxon>Eubacteriales</taxon>
        <taxon>Clostridiales Family XVI. Incertae Sedis</taxon>
        <taxon>Carboxydocella</taxon>
    </lineage>
</organism>
<dbReference type="Pfam" id="PF00271">
    <property type="entry name" value="Helicase_C"/>
    <property type="match status" value="1"/>
</dbReference>
<evidence type="ECO:0000256" key="1">
    <source>
        <dbReference type="ARBA" id="ARBA00022801"/>
    </source>
</evidence>
<evidence type="ECO:0000259" key="2">
    <source>
        <dbReference type="PROSITE" id="PS51192"/>
    </source>
</evidence>
<dbReference type="Pfam" id="PF00176">
    <property type="entry name" value="SNF2-rel_dom"/>
    <property type="match status" value="1"/>
</dbReference>
<dbReference type="PANTHER" id="PTHR45766">
    <property type="entry name" value="DNA ANNEALING HELICASE AND ENDONUCLEASE ZRANB3 FAMILY MEMBER"/>
    <property type="match status" value="1"/>
</dbReference>
<evidence type="ECO:0000259" key="3">
    <source>
        <dbReference type="PROSITE" id="PS51194"/>
    </source>
</evidence>
<keyword evidence="5" id="KW-1185">Reference proteome</keyword>
<dbReference type="RefSeq" id="WP_078664713.1">
    <property type="nucleotide sequence ID" value="NZ_FUXM01000004.1"/>
</dbReference>
<dbReference type="GO" id="GO:0005524">
    <property type="term" value="F:ATP binding"/>
    <property type="evidence" value="ECO:0007669"/>
    <property type="project" value="InterPro"/>
</dbReference>
<dbReference type="SUPFAM" id="SSF52540">
    <property type="entry name" value="P-loop containing nucleoside triphosphate hydrolases"/>
    <property type="match status" value="2"/>
</dbReference>
<feature type="domain" description="Helicase ATP-binding" evidence="2">
    <location>
        <begin position="307"/>
        <end position="466"/>
    </location>
</feature>